<reference evidence="4" key="1">
    <citation type="journal article" date="2019" name="Int. J. Syst. Evol. Microbiol.">
        <title>The Global Catalogue of Microorganisms (GCM) 10K type strain sequencing project: providing services to taxonomists for standard genome sequencing and annotation.</title>
        <authorList>
            <consortium name="The Broad Institute Genomics Platform"/>
            <consortium name="The Broad Institute Genome Sequencing Center for Infectious Disease"/>
            <person name="Wu L."/>
            <person name="Ma J."/>
        </authorList>
    </citation>
    <scope>NUCLEOTIDE SEQUENCE [LARGE SCALE GENOMIC DNA]</scope>
    <source>
        <strain evidence="4">CGMCC 4.7329</strain>
    </source>
</reference>
<organism evidence="3 4">
    <name type="scientific">Nocardia rhizosphaerihabitans</name>
    <dbReference type="NCBI Taxonomy" id="1691570"/>
    <lineage>
        <taxon>Bacteria</taxon>
        <taxon>Bacillati</taxon>
        <taxon>Actinomycetota</taxon>
        <taxon>Actinomycetes</taxon>
        <taxon>Mycobacteriales</taxon>
        <taxon>Nocardiaceae</taxon>
        <taxon>Nocardia</taxon>
    </lineage>
</organism>
<accession>A0ABQ2KM82</accession>
<evidence type="ECO:0008006" key="5">
    <source>
        <dbReference type="Google" id="ProtNLM"/>
    </source>
</evidence>
<evidence type="ECO:0000256" key="1">
    <source>
        <dbReference type="SAM" id="MobiDB-lite"/>
    </source>
</evidence>
<feature type="transmembrane region" description="Helical" evidence="2">
    <location>
        <begin position="181"/>
        <end position="200"/>
    </location>
</feature>
<gene>
    <name evidence="3" type="ORF">GCM10011610_41980</name>
</gene>
<keyword evidence="4" id="KW-1185">Reference proteome</keyword>
<evidence type="ECO:0000256" key="2">
    <source>
        <dbReference type="SAM" id="Phobius"/>
    </source>
</evidence>
<feature type="region of interest" description="Disordered" evidence="1">
    <location>
        <begin position="1"/>
        <end position="27"/>
    </location>
</feature>
<feature type="transmembrane region" description="Helical" evidence="2">
    <location>
        <begin position="206"/>
        <end position="227"/>
    </location>
</feature>
<sequence length="228" mass="23577">MTIEIADEHNNTTSAPHPADRASSPVPAGNRERVRAAVLAVGAVLWAAGNLMHPLEHSESAEHAATWEAAHLTFAVGAVLMAVGLPALVRAIRRPGADWAGKMLTLAHGLLFAGLAVVIPIGAYHEVYVTSLLDHHAATEIADASAPVLAPLSMALLLGFVLLAVYALIRPAAMFGRWSGVLIIAGTLAMTLSAMLPGVLPGAEGWWIIPGTVAQGLAIGVAGVRIAR</sequence>
<feature type="transmembrane region" description="Helical" evidence="2">
    <location>
        <begin position="72"/>
        <end position="92"/>
    </location>
</feature>
<feature type="compositionally biased region" description="Basic and acidic residues" evidence="1">
    <location>
        <begin position="1"/>
        <end position="10"/>
    </location>
</feature>
<feature type="transmembrane region" description="Helical" evidence="2">
    <location>
        <begin position="144"/>
        <end position="169"/>
    </location>
</feature>
<proteinExistence type="predicted"/>
<keyword evidence="2" id="KW-0812">Transmembrane</keyword>
<evidence type="ECO:0000313" key="4">
    <source>
        <dbReference type="Proteomes" id="UP000658127"/>
    </source>
</evidence>
<dbReference type="Proteomes" id="UP000658127">
    <property type="component" value="Unassembled WGS sequence"/>
</dbReference>
<keyword evidence="2" id="KW-0472">Membrane</keyword>
<comment type="caution">
    <text evidence="3">The sequence shown here is derived from an EMBL/GenBank/DDBJ whole genome shotgun (WGS) entry which is preliminary data.</text>
</comment>
<dbReference type="EMBL" id="BMNE01000004">
    <property type="protein sequence ID" value="GGN86552.1"/>
    <property type="molecule type" value="Genomic_DNA"/>
</dbReference>
<protein>
    <recommendedName>
        <fullName evidence="5">DUF998 domain-containing protein</fullName>
    </recommendedName>
</protein>
<feature type="transmembrane region" description="Helical" evidence="2">
    <location>
        <begin position="34"/>
        <end position="52"/>
    </location>
</feature>
<keyword evidence="2" id="KW-1133">Transmembrane helix</keyword>
<dbReference type="RefSeq" id="WP_189030771.1">
    <property type="nucleotide sequence ID" value="NZ_BMNE01000004.1"/>
</dbReference>
<feature type="transmembrane region" description="Helical" evidence="2">
    <location>
        <begin position="104"/>
        <end position="124"/>
    </location>
</feature>
<name>A0ABQ2KM82_9NOCA</name>
<evidence type="ECO:0000313" key="3">
    <source>
        <dbReference type="EMBL" id="GGN86552.1"/>
    </source>
</evidence>